<proteinExistence type="predicted"/>
<gene>
    <name evidence="2" type="ORF">TNCT_33301</name>
</gene>
<evidence type="ECO:0000313" key="2">
    <source>
        <dbReference type="EMBL" id="GFQ71430.1"/>
    </source>
</evidence>
<dbReference type="InterPro" id="IPR048962">
    <property type="entry name" value="ARIH1-like_UBL"/>
</dbReference>
<evidence type="ECO:0000313" key="3">
    <source>
        <dbReference type="Proteomes" id="UP000887116"/>
    </source>
</evidence>
<feature type="domain" description="E3 ubiquitin-protein ligase ARIH1-like UBA-like" evidence="1">
    <location>
        <begin position="57"/>
        <end position="93"/>
    </location>
</feature>
<reference evidence="2" key="1">
    <citation type="submission" date="2020-07" db="EMBL/GenBank/DDBJ databases">
        <title>Multicomponent nature underlies the extraordinary mechanical properties of spider dragline silk.</title>
        <authorList>
            <person name="Kono N."/>
            <person name="Nakamura H."/>
            <person name="Mori M."/>
            <person name="Yoshida Y."/>
            <person name="Ohtoshi R."/>
            <person name="Malay A.D."/>
            <person name="Moran D.A.P."/>
            <person name="Tomita M."/>
            <person name="Numata K."/>
            <person name="Arakawa K."/>
        </authorList>
    </citation>
    <scope>NUCLEOTIDE SEQUENCE</scope>
</reference>
<organism evidence="2 3">
    <name type="scientific">Trichonephila clavata</name>
    <name type="common">Joro spider</name>
    <name type="synonym">Nephila clavata</name>
    <dbReference type="NCBI Taxonomy" id="2740835"/>
    <lineage>
        <taxon>Eukaryota</taxon>
        <taxon>Metazoa</taxon>
        <taxon>Ecdysozoa</taxon>
        <taxon>Arthropoda</taxon>
        <taxon>Chelicerata</taxon>
        <taxon>Arachnida</taxon>
        <taxon>Araneae</taxon>
        <taxon>Araneomorphae</taxon>
        <taxon>Entelegynae</taxon>
        <taxon>Araneoidea</taxon>
        <taxon>Nephilidae</taxon>
        <taxon>Trichonephila</taxon>
    </lineage>
</organism>
<dbReference type="OrthoDB" id="10009520at2759"/>
<evidence type="ECO:0000259" key="1">
    <source>
        <dbReference type="Pfam" id="PF21235"/>
    </source>
</evidence>
<dbReference type="AlphaFoldDB" id="A0A8X6I5Y8"/>
<dbReference type="Proteomes" id="UP000887116">
    <property type="component" value="Unassembled WGS sequence"/>
</dbReference>
<name>A0A8X6I5Y8_TRICU</name>
<sequence length="103" mass="11934">MESDDDINYESDSKTEACADEECFCLDSEFFSDSDKMDNDDEFSYTVLSTADVVDVMLNSIKEVNTVVGIPPTTIRILLNHFNWDPEKLYDKYENTKTNYYIL</sequence>
<accession>A0A8X6I5Y8</accession>
<dbReference type="EMBL" id="BMAO01021040">
    <property type="protein sequence ID" value="GFQ71430.1"/>
    <property type="molecule type" value="Genomic_DNA"/>
</dbReference>
<comment type="caution">
    <text evidence="2">The sequence shown here is derived from an EMBL/GenBank/DDBJ whole genome shotgun (WGS) entry which is preliminary data.</text>
</comment>
<protein>
    <recommendedName>
        <fullName evidence="1">E3 ubiquitin-protein ligase ARIH1-like UBA-like domain-containing protein</fullName>
    </recommendedName>
</protein>
<dbReference type="Pfam" id="PF21235">
    <property type="entry name" value="UBA_ARI1"/>
    <property type="match status" value="1"/>
</dbReference>
<keyword evidence="3" id="KW-1185">Reference proteome</keyword>